<sequence>MSTMREMANAVRFLSIDAVQQARSGHPGAPMGMADFTVALWTRHLRHNPLNPGWWNRDRFVLSNGHASMLLYSMLHLTGYDLSIEDIKQFRQLGSRTAGHPEYRHTPGVETTTGPLGQGIANAVGMALAETMLAAQFNTPEFKLIDHFTYVVMGDGCMMEGLSHEACSLAGSLKLGKLIALYDDNGISIDGAVTPWFSDNTPARFAAYGWHVIADVDGHDPDAVDAAIAAAKAVTDKPSLICCKTIIGYGSPTLCGSEKCHGAPLGDDEIARTRAELGWPHPPFCVPEEIYAAMDARPDGRGHEDAWNELFEAYTTAHPELAAALSRRMHGGLPADFQELAASLVREMNLLEKPVASRKSSQMCLDALAPHLPELVGGSADLAESNCTHWKGAVHFRPDAPTGTSVNYGVREFAMAAIMNGLALHGGVLPFGGTFLVFSDYMRNAMRMSALMGLRVIYVLTHDSIGVGEDGPTHQPVEHVSSLRLIPNLAVWRPADAAETAAAWTWALAQESAPSALCLTRQNLAPLVREGAALANLDKGGYVLLDAADGGDPQVLLMATGSEVMLAVRAARQLADEGVRVRVVSMPCLELFDAQPRSYKDAVLPPAVTRRLAVEAGATGLWHKYVGSDGAVIGMDRYGLSAPADKLFPEFGITVERIVALAREML</sequence>
<dbReference type="InterPro" id="IPR033247">
    <property type="entry name" value="Transketolase_fam"/>
</dbReference>
<evidence type="ECO:0000256" key="1">
    <source>
        <dbReference type="ARBA" id="ARBA00001913"/>
    </source>
</evidence>
<dbReference type="PANTHER" id="PTHR43522">
    <property type="entry name" value="TRANSKETOLASE"/>
    <property type="match status" value="1"/>
</dbReference>
<dbReference type="PATRIC" id="fig|1121448.10.peg.1347"/>
<dbReference type="SMART" id="SM00861">
    <property type="entry name" value="Transket_pyr"/>
    <property type="match status" value="1"/>
</dbReference>
<feature type="binding site" evidence="15">
    <location>
        <position position="155"/>
    </location>
    <ligand>
        <name>Mg(2+)</name>
        <dbReference type="ChEBI" id="CHEBI:18420"/>
    </ligand>
</feature>
<dbReference type="eggNOG" id="COG0021">
    <property type="taxonomic scope" value="Bacteria"/>
</dbReference>
<evidence type="ECO:0000256" key="17">
    <source>
        <dbReference type="RuleBase" id="RU004996"/>
    </source>
</evidence>
<feature type="transmembrane region" description="Helical" evidence="18">
    <location>
        <begin position="413"/>
        <end position="438"/>
    </location>
</feature>
<evidence type="ECO:0000256" key="13">
    <source>
        <dbReference type="PIRSR" id="PIRSR605478-2"/>
    </source>
</evidence>
<evidence type="ECO:0000259" key="19">
    <source>
        <dbReference type="SMART" id="SM00861"/>
    </source>
</evidence>
<dbReference type="PROSITE" id="PS00802">
    <property type="entry name" value="TRANSKETOLASE_2"/>
    <property type="match status" value="1"/>
</dbReference>
<evidence type="ECO:0000256" key="6">
    <source>
        <dbReference type="ARBA" id="ARBA00022679"/>
    </source>
</evidence>
<dbReference type="SUPFAM" id="SSF52518">
    <property type="entry name" value="Thiamin diphosphate-binding fold (THDP-binding)"/>
    <property type="match status" value="2"/>
</dbReference>
<dbReference type="OrthoDB" id="8732661at2"/>
<keyword evidence="6 17" id="KW-0808">Transferase</keyword>
<dbReference type="InterPro" id="IPR005478">
    <property type="entry name" value="Transketolase_bac-like"/>
</dbReference>
<dbReference type="GO" id="GO:0004802">
    <property type="term" value="F:transketolase activity"/>
    <property type="evidence" value="ECO:0007669"/>
    <property type="project" value="UniProtKB-UniRule"/>
</dbReference>
<feature type="active site" description="Proton donor" evidence="12">
    <location>
        <position position="412"/>
    </location>
</feature>
<dbReference type="SUPFAM" id="SSF52922">
    <property type="entry name" value="TK C-terminal domain-like"/>
    <property type="match status" value="1"/>
</dbReference>
<evidence type="ECO:0000256" key="14">
    <source>
        <dbReference type="PIRSR" id="PIRSR605478-3"/>
    </source>
</evidence>
<feature type="binding site" evidence="14">
    <location>
        <begin position="114"/>
        <end position="116"/>
    </location>
    <ligand>
        <name>thiamine diphosphate</name>
        <dbReference type="ChEBI" id="CHEBI:58937"/>
    </ligand>
</feature>
<dbReference type="PROSITE" id="PS00801">
    <property type="entry name" value="TRANSKETOLASE_1"/>
    <property type="match status" value="1"/>
</dbReference>
<feature type="binding site" evidence="15">
    <location>
        <position position="187"/>
    </location>
    <ligand>
        <name>Mg(2+)</name>
        <dbReference type="ChEBI" id="CHEBI:18420"/>
    </ligand>
</feature>
<reference evidence="21" key="2">
    <citation type="submission" date="2013-07" db="EMBL/GenBank/DDBJ databases">
        <authorList>
            <person name="Morais-Silva F.O."/>
            <person name="Rezende A.M."/>
            <person name="Pimentel C."/>
            <person name="Resende D.M."/>
            <person name="Santos C.I."/>
            <person name="Clemente C."/>
            <person name="de Oliveira L.M."/>
            <person name="da Silva S.M."/>
            <person name="Costa D.A."/>
            <person name="Varela-Raposo A."/>
            <person name="Horacio E.C.A."/>
            <person name="Matos M."/>
            <person name="Flores O."/>
            <person name="Ruiz J.C."/>
            <person name="Rodrigues-Pousada C."/>
        </authorList>
    </citation>
    <scope>NUCLEOTIDE SEQUENCE [LARGE SCALE GENOMIC DNA]</scope>
    <source>
        <strain evidence="21">ATCC 19364 / DSM 1382 / NCIMB 9332 / VKM B-1759</strain>
    </source>
</reference>
<feature type="binding site" evidence="13">
    <location>
        <position position="26"/>
    </location>
    <ligand>
        <name>substrate</name>
    </ligand>
</feature>
<dbReference type="InterPro" id="IPR009014">
    <property type="entry name" value="Transketo_C/PFOR_II"/>
</dbReference>
<keyword evidence="7 15" id="KW-0479">Metal-binding</keyword>
<dbReference type="Pfam" id="PF22613">
    <property type="entry name" value="Transketolase_C_1"/>
    <property type="match status" value="1"/>
</dbReference>
<dbReference type="STRING" id="1121448.DGI_1348"/>
<dbReference type="FunFam" id="3.40.50.920:FF:000003">
    <property type="entry name" value="Transketolase"/>
    <property type="match status" value="1"/>
</dbReference>
<evidence type="ECO:0000313" key="21">
    <source>
        <dbReference type="Proteomes" id="UP000016587"/>
    </source>
</evidence>
<feature type="binding site" evidence="14">
    <location>
        <position position="156"/>
    </location>
    <ligand>
        <name>thiamine diphosphate</name>
        <dbReference type="ChEBI" id="CHEBI:58937"/>
    </ligand>
</feature>
<evidence type="ECO:0000256" key="11">
    <source>
        <dbReference type="NCBIfam" id="TIGR00232"/>
    </source>
</evidence>
<comment type="cofactor">
    <cofactor evidence="15">
        <name>Mg(2+)</name>
        <dbReference type="ChEBI" id="CHEBI:18420"/>
    </cofactor>
    <text evidence="15">Binds 1 Mg(2+) ion per subunit. Can also utilize other divalent metal cations, such as Ca(2+), Mn(2+) and Co(2+).</text>
</comment>
<dbReference type="GO" id="GO:0046872">
    <property type="term" value="F:metal ion binding"/>
    <property type="evidence" value="ECO:0007669"/>
    <property type="project" value="UniProtKB-KW"/>
</dbReference>
<comment type="function">
    <text evidence="17">Catalyzes the transfer of a two-carbon ketol group from a ketose donor to an aldose acceptor, via a covalent intermediate with the cofactor thiamine pyrophosphate.</text>
</comment>
<keyword evidence="18" id="KW-0812">Transmembrane</keyword>
<evidence type="ECO:0000256" key="9">
    <source>
        <dbReference type="ARBA" id="ARBA00023052"/>
    </source>
</evidence>
<comment type="catalytic activity">
    <reaction evidence="10 17">
        <text>D-sedoheptulose 7-phosphate + D-glyceraldehyde 3-phosphate = aldehydo-D-ribose 5-phosphate + D-xylulose 5-phosphate</text>
        <dbReference type="Rhea" id="RHEA:10508"/>
        <dbReference type="ChEBI" id="CHEBI:57483"/>
        <dbReference type="ChEBI" id="CHEBI:57737"/>
        <dbReference type="ChEBI" id="CHEBI:58273"/>
        <dbReference type="ChEBI" id="CHEBI:59776"/>
        <dbReference type="EC" id="2.2.1.1"/>
    </reaction>
</comment>
<dbReference type="Pfam" id="PF00456">
    <property type="entry name" value="Transketolase_N"/>
    <property type="match status" value="1"/>
</dbReference>
<dbReference type="Gene3D" id="3.40.50.970">
    <property type="match status" value="2"/>
</dbReference>
<comment type="cofactor">
    <cofactor evidence="2">
        <name>Co(2+)</name>
        <dbReference type="ChEBI" id="CHEBI:48828"/>
    </cofactor>
</comment>
<evidence type="ECO:0000256" key="3">
    <source>
        <dbReference type="ARBA" id="ARBA00007131"/>
    </source>
</evidence>
<keyword evidence="17" id="KW-0106">Calcium</keyword>
<gene>
    <name evidence="20" type="primary">tkt</name>
    <name evidence="20" type="ORF">DGI_1348</name>
</gene>
<protein>
    <recommendedName>
        <fullName evidence="5 11">Transketolase</fullName>
        <ecNumber evidence="5 11">2.2.1.1</ecNumber>
    </recommendedName>
</protein>
<evidence type="ECO:0000256" key="16">
    <source>
        <dbReference type="PIRSR" id="PIRSR605478-5"/>
    </source>
</evidence>
<dbReference type="InterPro" id="IPR005474">
    <property type="entry name" value="Transketolase_N"/>
</dbReference>
<proteinExistence type="inferred from homology"/>
<evidence type="ECO:0000256" key="15">
    <source>
        <dbReference type="PIRSR" id="PIRSR605478-4"/>
    </source>
</evidence>
<feature type="binding site" evidence="13">
    <location>
        <position position="261"/>
    </location>
    <ligand>
        <name>substrate</name>
    </ligand>
</feature>
<feature type="domain" description="Transketolase-like pyrimidine-binding" evidence="19">
    <location>
        <begin position="355"/>
        <end position="527"/>
    </location>
</feature>
<feature type="binding site" evidence="14">
    <location>
        <position position="66"/>
    </location>
    <ligand>
        <name>thiamine diphosphate</name>
        <dbReference type="ChEBI" id="CHEBI:58937"/>
    </ligand>
</feature>
<feature type="binding site" evidence="14">
    <location>
        <position position="185"/>
    </location>
    <ligand>
        <name>thiamine diphosphate</name>
        <dbReference type="ChEBI" id="CHEBI:58937"/>
    </ligand>
</feature>
<keyword evidence="21" id="KW-1185">Reference proteome</keyword>
<evidence type="ECO:0000256" key="4">
    <source>
        <dbReference type="ARBA" id="ARBA00011738"/>
    </source>
</evidence>
<dbReference type="KEGG" id="dgg:DGI_1348"/>
<dbReference type="EC" id="2.2.1.1" evidence="5 11"/>
<dbReference type="GO" id="GO:0005829">
    <property type="term" value="C:cytosol"/>
    <property type="evidence" value="ECO:0007669"/>
    <property type="project" value="TreeGrafter"/>
</dbReference>
<comment type="subunit">
    <text evidence="4 17">Homodimer.</text>
</comment>
<dbReference type="Proteomes" id="UP000016587">
    <property type="component" value="Chromosome"/>
</dbReference>
<dbReference type="GO" id="GO:0009052">
    <property type="term" value="P:pentose-phosphate shunt, non-oxidative branch"/>
    <property type="evidence" value="ECO:0007669"/>
    <property type="project" value="UniProtKB-ARBA"/>
</dbReference>
<feature type="site" description="Important for catalytic activity" evidence="16">
    <location>
        <position position="261"/>
    </location>
</feature>
<dbReference type="AlphaFoldDB" id="T2GAJ5"/>
<keyword evidence="18" id="KW-0472">Membrane</keyword>
<comment type="similarity">
    <text evidence="3 17">Belongs to the transketolase family.</text>
</comment>
<keyword evidence="18" id="KW-1133">Transmembrane helix</keyword>
<dbReference type="FunFam" id="3.40.50.970:FF:000004">
    <property type="entry name" value="Transketolase"/>
    <property type="match status" value="1"/>
</dbReference>
<dbReference type="InterPro" id="IPR029061">
    <property type="entry name" value="THDP-binding"/>
</dbReference>
<evidence type="ECO:0000256" key="2">
    <source>
        <dbReference type="ARBA" id="ARBA00001941"/>
    </source>
</evidence>
<dbReference type="HOGENOM" id="CLU_009227_0_0_7"/>
<dbReference type="InterPro" id="IPR055152">
    <property type="entry name" value="Transketolase-like_C_2"/>
</dbReference>
<dbReference type="CDD" id="cd02012">
    <property type="entry name" value="TPP_TK"/>
    <property type="match status" value="1"/>
</dbReference>
<evidence type="ECO:0000256" key="7">
    <source>
        <dbReference type="ARBA" id="ARBA00022723"/>
    </source>
</evidence>
<name>T2GAJ5_MEGG1</name>
<dbReference type="EMBL" id="CP006585">
    <property type="protein sequence ID" value="AGW13199.1"/>
    <property type="molecule type" value="Genomic_DNA"/>
</dbReference>
<accession>T2GAJ5</accession>
<feature type="binding site" evidence="14">
    <location>
        <position position="438"/>
    </location>
    <ligand>
        <name>thiamine diphosphate</name>
        <dbReference type="ChEBI" id="CHEBI:58937"/>
    </ligand>
</feature>
<dbReference type="Pfam" id="PF02779">
    <property type="entry name" value="Transket_pyr"/>
    <property type="match status" value="1"/>
</dbReference>
<dbReference type="FunFam" id="3.40.50.970:FF:000003">
    <property type="entry name" value="Transketolase"/>
    <property type="match status" value="1"/>
</dbReference>
<keyword evidence="9 14" id="KW-0786">Thiamine pyrophosphate</keyword>
<feature type="binding site" evidence="15">
    <location>
        <position position="185"/>
    </location>
    <ligand>
        <name>Mg(2+)</name>
        <dbReference type="ChEBI" id="CHEBI:18420"/>
    </ligand>
</feature>
<evidence type="ECO:0000256" key="8">
    <source>
        <dbReference type="ARBA" id="ARBA00022842"/>
    </source>
</evidence>
<feature type="binding site" evidence="13">
    <location>
        <position position="358"/>
    </location>
    <ligand>
        <name>substrate</name>
    </ligand>
</feature>
<feature type="binding site" evidence="13">
    <location>
        <position position="385"/>
    </location>
    <ligand>
        <name>substrate</name>
    </ligand>
</feature>
<feature type="binding site" evidence="13">
    <location>
        <position position="521"/>
    </location>
    <ligand>
        <name>substrate</name>
    </ligand>
</feature>
<keyword evidence="8 15" id="KW-0460">Magnesium</keyword>
<feature type="site" description="Important for catalytic activity" evidence="16">
    <location>
        <position position="26"/>
    </location>
</feature>
<dbReference type="Gene3D" id="3.40.50.920">
    <property type="match status" value="1"/>
</dbReference>
<feature type="binding site" evidence="13">
    <location>
        <position position="462"/>
    </location>
    <ligand>
        <name>substrate</name>
    </ligand>
</feature>
<dbReference type="CDD" id="cd07033">
    <property type="entry name" value="TPP_PYR_DXS_TK_like"/>
    <property type="match status" value="1"/>
</dbReference>
<feature type="binding site" evidence="13">
    <location>
        <position position="470"/>
    </location>
    <ligand>
        <name>substrate</name>
    </ligand>
</feature>
<comment type="cofactor">
    <cofactor evidence="14">
        <name>thiamine diphosphate</name>
        <dbReference type="ChEBI" id="CHEBI:58937"/>
    </cofactor>
    <text evidence="14">Binds 1 thiamine pyrophosphate per subunit. During the reaction, the substrate forms a covalent intermediate with the cofactor.</text>
</comment>
<dbReference type="InterPro" id="IPR049557">
    <property type="entry name" value="Transketolase_CS"/>
</dbReference>
<dbReference type="NCBIfam" id="TIGR00232">
    <property type="entry name" value="tktlase_bact"/>
    <property type="match status" value="1"/>
</dbReference>
<evidence type="ECO:0000313" key="20">
    <source>
        <dbReference type="EMBL" id="AGW13199.1"/>
    </source>
</evidence>
<dbReference type="InterPro" id="IPR005475">
    <property type="entry name" value="Transketolase-like_Pyr-bd"/>
</dbReference>
<dbReference type="RefSeq" id="WP_021759994.1">
    <property type="nucleotide sequence ID" value="NC_022444.1"/>
</dbReference>
<comment type="cofactor">
    <cofactor evidence="17">
        <name>Mg(2+)</name>
        <dbReference type="ChEBI" id="CHEBI:18420"/>
    </cofactor>
    <cofactor evidence="17">
        <name>Ca(2+)</name>
        <dbReference type="ChEBI" id="CHEBI:29108"/>
    </cofactor>
    <cofactor evidence="17">
        <name>Mn(2+)</name>
        <dbReference type="ChEBI" id="CHEBI:29035"/>
    </cofactor>
    <cofactor evidence="17">
        <name>Co(2+)</name>
        <dbReference type="ChEBI" id="CHEBI:48828"/>
    </cofactor>
    <text evidence="17">Binds 1 Mg(2+) ion per subunit. Can also utilize other divalent metal cations, such as Ca(2+), Mn(2+) and Co(2+).</text>
</comment>
<reference evidence="20 21" key="1">
    <citation type="journal article" date="2013" name="J. Bacteriol.">
        <title>Roles of HynAB and Ech, the only two hydrogenases found in the model sulfate reducer Desulfovibrio gigas.</title>
        <authorList>
            <person name="Morais-Silva F.O."/>
            <person name="Santos C.I."/>
            <person name="Rodrigues R."/>
            <person name="Pereira I.A."/>
            <person name="Rodrigues-Pousada C."/>
        </authorList>
    </citation>
    <scope>NUCLEOTIDE SEQUENCE [LARGE SCALE GENOMIC DNA]</scope>
    <source>
        <strain evidence="21">ATCC 19364 / DSM 1382 / NCIMB 9332 / VKM B-1759</strain>
    </source>
</reference>
<comment type="cofactor">
    <cofactor evidence="1">
        <name>Ca(2+)</name>
        <dbReference type="ChEBI" id="CHEBI:29108"/>
    </cofactor>
</comment>
<evidence type="ECO:0000256" key="5">
    <source>
        <dbReference type="ARBA" id="ARBA00013152"/>
    </source>
</evidence>
<dbReference type="PANTHER" id="PTHR43522:SF2">
    <property type="entry name" value="TRANSKETOLASE 1-RELATED"/>
    <property type="match status" value="1"/>
</dbReference>
<organism evidence="20 21">
    <name type="scientific">Megalodesulfovibrio gigas (strain ATCC 19364 / DSM 1382 / NCIMB 9332 / VKM B-1759)</name>
    <name type="common">Desulfovibrio gigas</name>
    <dbReference type="NCBI Taxonomy" id="1121448"/>
    <lineage>
        <taxon>Bacteria</taxon>
        <taxon>Pseudomonadati</taxon>
        <taxon>Thermodesulfobacteriota</taxon>
        <taxon>Desulfovibrionia</taxon>
        <taxon>Desulfovibrionales</taxon>
        <taxon>Desulfovibrionaceae</taxon>
        <taxon>Megalodesulfovibrio</taxon>
    </lineage>
</organism>
<evidence type="ECO:0000256" key="10">
    <source>
        <dbReference type="ARBA" id="ARBA00049473"/>
    </source>
</evidence>
<evidence type="ECO:0000256" key="18">
    <source>
        <dbReference type="SAM" id="Phobius"/>
    </source>
</evidence>
<dbReference type="InterPro" id="IPR020826">
    <property type="entry name" value="Transketolase_BS"/>
</dbReference>
<feature type="binding site" evidence="13">
    <location>
        <position position="474"/>
    </location>
    <ligand>
        <name>substrate</name>
    </ligand>
</feature>
<feature type="binding site" evidence="14">
    <location>
        <position position="261"/>
    </location>
    <ligand>
        <name>thiamine diphosphate</name>
        <dbReference type="ChEBI" id="CHEBI:58937"/>
    </ligand>
</feature>
<evidence type="ECO:0000256" key="12">
    <source>
        <dbReference type="PIRSR" id="PIRSR605478-1"/>
    </source>
</evidence>